<proteinExistence type="predicted"/>
<feature type="non-terminal residue" evidence="1">
    <location>
        <position position="83"/>
    </location>
</feature>
<evidence type="ECO:0000313" key="2">
    <source>
        <dbReference type="Proteomes" id="UP000517678"/>
    </source>
</evidence>
<dbReference type="SUPFAM" id="SSF48726">
    <property type="entry name" value="Immunoglobulin"/>
    <property type="match status" value="1"/>
</dbReference>
<dbReference type="EMBL" id="VZTF01001614">
    <property type="protein sequence ID" value="NXB01291.1"/>
    <property type="molecule type" value="Genomic_DNA"/>
</dbReference>
<gene>
    <name evidence="1" type="primary">Fcgr2_0</name>
    <name evidence="1" type="ORF">CNELOR_R15686</name>
</gene>
<sequence length="83" mass="9209">TGPLCPADRLVLQVPAQVLLEEDMVTLRCRVWKNKLVTGVRFYHEEKDPGGPRRGTELSLSPLQLHHGGCYHCRGSVSNGLSQ</sequence>
<dbReference type="AlphaFoldDB" id="A0A7K8AF80"/>
<dbReference type="Proteomes" id="UP000517678">
    <property type="component" value="Unassembled WGS sequence"/>
</dbReference>
<organism evidence="1 2">
    <name type="scientific">Cnemophilus loriae</name>
    <name type="common">Loria's bird-of-paradise</name>
    <dbReference type="NCBI Taxonomy" id="254448"/>
    <lineage>
        <taxon>Eukaryota</taxon>
        <taxon>Metazoa</taxon>
        <taxon>Chordata</taxon>
        <taxon>Craniata</taxon>
        <taxon>Vertebrata</taxon>
        <taxon>Euteleostomi</taxon>
        <taxon>Archelosauria</taxon>
        <taxon>Archosauria</taxon>
        <taxon>Dinosauria</taxon>
        <taxon>Saurischia</taxon>
        <taxon>Theropoda</taxon>
        <taxon>Coelurosauria</taxon>
        <taxon>Aves</taxon>
        <taxon>Neognathae</taxon>
        <taxon>Neoaves</taxon>
        <taxon>Telluraves</taxon>
        <taxon>Australaves</taxon>
        <taxon>Passeriformes</taxon>
        <taxon>Corvoidea</taxon>
        <taxon>Corvidae</taxon>
        <taxon>Cnemophilus</taxon>
    </lineage>
</organism>
<protein>
    <submittedName>
        <fullName evidence="1">FCGR2 protein</fullName>
    </submittedName>
</protein>
<dbReference type="InterPro" id="IPR013783">
    <property type="entry name" value="Ig-like_fold"/>
</dbReference>
<keyword evidence="2" id="KW-1185">Reference proteome</keyword>
<comment type="caution">
    <text evidence="1">The sequence shown here is derived from an EMBL/GenBank/DDBJ whole genome shotgun (WGS) entry which is preliminary data.</text>
</comment>
<feature type="non-terminal residue" evidence="1">
    <location>
        <position position="1"/>
    </location>
</feature>
<dbReference type="Gene3D" id="2.60.40.10">
    <property type="entry name" value="Immunoglobulins"/>
    <property type="match status" value="1"/>
</dbReference>
<reference evidence="1 2" key="1">
    <citation type="submission" date="2019-09" db="EMBL/GenBank/DDBJ databases">
        <title>Bird 10,000 Genomes (B10K) Project - Family phase.</title>
        <authorList>
            <person name="Zhang G."/>
        </authorList>
    </citation>
    <scope>NUCLEOTIDE SEQUENCE [LARGE SCALE GENOMIC DNA]</scope>
    <source>
        <strain evidence="1">B10K-DU-029-38</strain>
        <tissue evidence="1">Muscle</tissue>
    </source>
</reference>
<dbReference type="InterPro" id="IPR036179">
    <property type="entry name" value="Ig-like_dom_sf"/>
</dbReference>
<dbReference type="Pfam" id="PF13895">
    <property type="entry name" value="Ig_2"/>
    <property type="match status" value="1"/>
</dbReference>
<evidence type="ECO:0000313" key="1">
    <source>
        <dbReference type="EMBL" id="NXB01291.1"/>
    </source>
</evidence>
<accession>A0A7K8AF80</accession>
<name>A0A7K8AF80_9CORV</name>